<feature type="compositionally biased region" description="Low complexity" evidence="7">
    <location>
        <begin position="207"/>
        <end position="221"/>
    </location>
</feature>
<gene>
    <name evidence="9" type="ORF">PG993_008973</name>
</gene>
<keyword evidence="4 8" id="KW-1133">Transmembrane helix</keyword>
<evidence type="ECO:0000256" key="7">
    <source>
        <dbReference type="SAM" id="MobiDB-lite"/>
    </source>
</evidence>
<reference evidence="9 10" key="1">
    <citation type="submission" date="2023-01" db="EMBL/GenBank/DDBJ databases">
        <title>Analysis of 21 Apiospora genomes using comparative genomics revels a genus with tremendous synthesis potential of carbohydrate active enzymes and secondary metabolites.</title>
        <authorList>
            <person name="Sorensen T."/>
        </authorList>
    </citation>
    <scope>NUCLEOTIDE SEQUENCE [LARGE SCALE GENOMIC DNA]</scope>
    <source>
        <strain evidence="9 10">CBS 33761</strain>
    </source>
</reference>
<feature type="transmembrane region" description="Helical" evidence="8">
    <location>
        <begin position="462"/>
        <end position="484"/>
    </location>
</feature>
<feature type="transmembrane region" description="Helical" evidence="8">
    <location>
        <begin position="47"/>
        <end position="67"/>
    </location>
</feature>
<feature type="transmembrane region" description="Helical" evidence="8">
    <location>
        <begin position="496"/>
        <end position="518"/>
    </location>
</feature>
<keyword evidence="6 8" id="KW-0472">Membrane</keyword>
<keyword evidence="10" id="KW-1185">Reference proteome</keyword>
<keyword evidence="3 8" id="KW-0812">Transmembrane</keyword>
<comment type="subcellular location">
    <subcellularLocation>
        <location evidence="1">Membrane</location>
        <topology evidence="1">Multi-pass membrane protein</topology>
    </subcellularLocation>
</comment>
<feature type="transmembrane region" description="Helical" evidence="8">
    <location>
        <begin position="523"/>
        <end position="541"/>
    </location>
</feature>
<evidence type="ECO:0000256" key="5">
    <source>
        <dbReference type="ARBA" id="ARBA00023065"/>
    </source>
</evidence>
<organism evidence="9 10">
    <name type="scientific">Apiospora rasikravindrae</name>
    <dbReference type="NCBI Taxonomy" id="990691"/>
    <lineage>
        <taxon>Eukaryota</taxon>
        <taxon>Fungi</taxon>
        <taxon>Dikarya</taxon>
        <taxon>Ascomycota</taxon>
        <taxon>Pezizomycotina</taxon>
        <taxon>Sordariomycetes</taxon>
        <taxon>Xylariomycetidae</taxon>
        <taxon>Amphisphaeriales</taxon>
        <taxon>Apiosporaceae</taxon>
        <taxon>Apiospora</taxon>
    </lineage>
</organism>
<keyword evidence="2" id="KW-0813">Transport</keyword>
<proteinExistence type="predicted"/>
<evidence type="ECO:0000256" key="2">
    <source>
        <dbReference type="ARBA" id="ARBA00022448"/>
    </source>
</evidence>
<dbReference type="Pfam" id="PF02386">
    <property type="entry name" value="TrkH"/>
    <property type="match status" value="2"/>
</dbReference>
<feature type="transmembrane region" description="Helical" evidence="8">
    <location>
        <begin position="389"/>
        <end position="416"/>
    </location>
</feature>
<feature type="transmembrane region" description="Helical" evidence="8">
    <location>
        <begin position="79"/>
        <end position="99"/>
    </location>
</feature>
<feature type="region of interest" description="Disordered" evidence="7">
    <location>
        <begin position="806"/>
        <end position="833"/>
    </location>
</feature>
<protein>
    <recommendedName>
        <fullName evidence="11">Potassium transport protein</fullName>
    </recommendedName>
</protein>
<feature type="transmembrane region" description="Helical" evidence="8">
    <location>
        <begin position="318"/>
        <end position="344"/>
    </location>
</feature>
<evidence type="ECO:0000313" key="9">
    <source>
        <dbReference type="EMBL" id="KAK8033978.1"/>
    </source>
</evidence>
<evidence type="ECO:0000256" key="8">
    <source>
        <dbReference type="SAM" id="Phobius"/>
    </source>
</evidence>
<dbReference type="Proteomes" id="UP001444661">
    <property type="component" value="Unassembled WGS sequence"/>
</dbReference>
<evidence type="ECO:0000313" key="10">
    <source>
        <dbReference type="Proteomes" id="UP001444661"/>
    </source>
</evidence>
<evidence type="ECO:0000256" key="1">
    <source>
        <dbReference type="ARBA" id="ARBA00004141"/>
    </source>
</evidence>
<feature type="transmembrane region" description="Helical" evidence="8">
    <location>
        <begin position="105"/>
        <end position="130"/>
    </location>
</feature>
<name>A0ABR1SKE7_9PEZI</name>
<feature type="compositionally biased region" description="Basic and acidic residues" evidence="7">
    <location>
        <begin position="806"/>
        <end position="818"/>
    </location>
</feature>
<comment type="caution">
    <text evidence="9">The sequence shown here is derived from an EMBL/GenBank/DDBJ whole genome shotgun (WGS) entry which is preliminary data.</text>
</comment>
<dbReference type="PANTHER" id="PTHR31064:SF37">
    <property type="entry name" value="TRANSPORTER, PUTATIVE (EUROFUNG)-RELATED"/>
    <property type="match status" value="1"/>
</dbReference>
<feature type="transmembrane region" description="Helical" evidence="8">
    <location>
        <begin position="356"/>
        <end position="377"/>
    </location>
</feature>
<feature type="transmembrane region" description="Helical" evidence="8">
    <location>
        <begin position="151"/>
        <end position="171"/>
    </location>
</feature>
<evidence type="ECO:0000256" key="4">
    <source>
        <dbReference type="ARBA" id="ARBA00022989"/>
    </source>
</evidence>
<evidence type="ECO:0000256" key="3">
    <source>
        <dbReference type="ARBA" id="ARBA00022692"/>
    </source>
</evidence>
<dbReference type="InterPro" id="IPR051143">
    <property type="entry name" value="TrkH_K-transport"/>
</dbReference>
<sequence length="833" mass="92260">MSQDLENTGSVDHLQPPRYAVLRDDLAEKWRVIRPYLPPVNFITVHHAYFIFVSLIAAALFYAIASAESTFTVSFVDSWFLITSAFTASGLNTVNLSALATGQQVVLFIMLILGSPVLVSLFTIWFRYHIFEKRFDHIVEMEREKRRRKRATGTMVGMAGAMFGLPVMSSFGASNNKSHAQRAAEDAFELSKPRNRVHADHDLHPTSSQQQQHQRNRSVSNADSVQHPVLAALEEAARPTSNSGPPGAYVRPSRFQSLRHPHANKGPPAAAPSGPDQFNFHTFLHENRKSIGRNGQFFDLDDEQREYLGGVEYRALKLLFVIVAVYFVLFQALGALTLGAWLAVHSRDVTAVNAQGPWWSGIFLAISSFNNAGLTLLDAGIAAFADDAFVLTIVTILSLAGAAAFPACIRGIIFLCRLVMKRWIPQAANLAARQDYEDWLEAFDFILKYPRRLFMLMFPSKANFVFVAFFSSLVTVDWILLLVLSIGNPVLEAFPVASRVGIALFQACAVPSCGFAVFSISGLWFDLQVLLLIIMYLAAYPEIIVMRNSNVSSFIPFLLRLRILLIIDGLQVYEERSLGLYSSEEAEKQEEEEDAASLNEMVESARSPLLSPTSHRFDTMSHATGNSTKSIKMLASVGRRGTAFVGRQIQKRMNDFQGVGVDTGRPRRPSHPTLKRAQHIPFENINAPAAAAAPEGGISLVSQHLRGQLSHDMWSIAAALFLVTLIETSHSIADPRTFSVFNFLFEIVSGYTNIGISVGLPDQSYSFSGGWYQGSKVVMILMMIRGRHRGLPVALDHSVKLPGWDNQKHEDEDAEIRRSLSRGAPSRQGGVGL</sequence>
<dbReference type="PANTHER" id="PTHR31064">
    <property type="entry name" value="POTASSIUM TRANSPORT PROTEIN DDB_G0292412-RELATED"/>
    <property type="match status" value="1"/>
</dbReference>
<feature type="region of interest" description="Disordered" evidence="7">
    <location>
        <begin position="198"/>
        <end position="223"/>
    </location>
</feature>
<dbReference type="EMBL" id="JAQQWK010000009">
    <property type="protein sequence ID" value="KAK8033978.1"/>
    <property type="molecule type" value="Genomic_DNA"/>
</dbReference>
<dbReference type="InterPro" id="IPR003445">
    <property type="entry name" value="Cat_transpt"/>
</dbReference>
<evidence type="ECO:0008006" key="11">
    <source>
        <dbReference type="Google" id="ProtNLM"/>
    </source>
</evidence>
<evidence type="ECO:0000256" key="6">
    <source>
        <dbReference type="ARBA" id="ARBA00023136"/>
    </source>
</evidence>
<keyword evidence="5" id="KW-0406">Ion transport</keyword>
<accession>A0ABR1SKE7</accession>